<dbReference type="Gene3D" id="3.40.50.1820">
    <property type="entry name" value="alpha/beta hydrolase"/>
    <property type="match status" value="1"/>
</dbReference>
<dbReference type="InterPro" id="IPR029058">
    <property type="entry name" value="AB_hydrolase_fold"/>
</dbReference>
<keyword evidence="3" id="KW-1185">Reference proteome</keyword>
<name>A0A9X1YI63_9BURK</name>
<dbReference type="PRINTS" id="PR00111">
    <property type="entry name" value="ABHYDROLASE"/>
</dbReference>
<sequence length="264" mass="28498">MSAIVPTDHWIVTPSGRLFARQWQPQAAEPARAPIVLLHDSIGCVELWRDFPARLAAATGRRVLAYDRLGFGRSDARSGRPSRAFVAEEATTGFAALREQLAIGRFVVVGYSVGGGMAVEIAARTSTDCEALVTMSAQAFVEDRTLAGLRVAQAQFADPAQVKRLARYHGDKAAWALDAWLGQWLDPAFAAWTLDDALPRVTCPVLAIHGEQDEYGSAAHPRRIVDGVAGPARLEMLPGVGHVPTRERPELVVRLIADFLAGVA</sequence>
<dbReference type="EMBL" id="JAJLJH010000001">
    <property type="protein sequence ID" value="MCK9685198.1"/>
    <property type="molecule type" value="Genomic_DNA"/>
</dbReference>
<protein>
    <submittedName>
        <fullName evidence="2">Alpha/beta hydrolase</fullName>
    </submittedName>
</protein>
<gene>
    <name evidence="2" type="ORF">LPC04_05670</name>
</gene>
<dbReference type="GO" id="GO:0016787">
    <property type="term" value="F:hydrolase activity"/>
    <property type="evidence" value="ECO:0007669"/>
    <property type="project" value="UniProtKB-KW"/>
</dbReference>
<proteinExistence type="predicted"/>
<keyword evidence="2" id="KW-0378">Hydrolase</keyword>
<dbReference type="InterPro" id="IPR000073">
    <property type="entry name" value="AB_hydrolase_1"/>
</dbReference>
<evidence type="ECO:0000313" key="3">
    <source>
        <dbReference type="Proteomes" id="UP001139353"/>
    </source>
</evidence>
<dbReference type="Pfam" id="PF12697">
    <property type="entry name" value="Abhydrolase_6"/>
    <property type="match status" value="1"/>
</dbReference>
<feature type="domain" description="AB hydrolase-1" evidence="1">
    <location>
        <begin position="35"/>
        <end position="254"/>
    </location>
</feature>
<comment type="caution">
    <text evidence="2">The sequence shown here is derived from an EMBL/GenBank/DDBJ whole genome shotgun (WGS) entry which is preliminary data.</text>
</comment>
<evidence type="ECO:0000313" key="2">
    <source>
        <dbReference type="EMBL" id="MCK9685198.1"/>
    </source>
</evidence>
<dbReference type="RefSeq" id="WP_275681206.1">
    <property type="nucleotide sequence ID" value="NZ_JAJLJH010000001.1"/>
</dbReference>
<reference evidence="2" key="1">
    <citation type="submission" date="2021-11" db="EMBL/GenBank/DDBJ databases">
        <title>BS-T2-15 a new species belonging to the Comamonadaceae family isolated from the soil of a French oak forest.</title>
        <authorList>
            <person name="Mieszkin S."/>
            <person name="Alain K."/>
        </authorList>
    </citation>
    <scope>NUCLEOTIDE SEQUENCE</scope>
    <source>
        <strain evidence="2">BS-T2-15</strain>
    </source>
</reference>
<organism evidence="2 3">
    <name type="scientific">Scleromatobacter humisilvae</name>
    <dbReference type="NCBI Taxonomy" id="2897159"/>
    <lineage>
        <taxon>Bacteria</taxon>
        <taxon>Pseudomonadati</taxon>
        <taxon>Pseudomonadota</taxon>
        <taxon>Betaproteobacteria</taxon>
        <taxon>Burkholderiales</taxon>
        <taxon>Sphaerotilaceae</taxon>
        <taxon>Scleromatobacter</taxon>
    </lineage>
</organism>
<evidence type="ECO:0000259" key="1">
    <source>
        <dbReference type="Pfam" id="PF12697"/>
    </source>
</evidence>
<dbReference type="PANTHER" id="PTHR43689">
    <property type="entry name" value="HYDROLASE"/>
    <property type="match status" value="1"/>
</dbReference>
<dbReference type="AlphaFoldDB" id="A0A9X1YI63"/>
<dbReference type="SUPFAM" id="SSF53474">
    <property type="entry name" value="alpha/beta-Hydrolases"/>
    <property type="match status" value="1"/>
</dbReference>
<dbReference type="PANTHER" id="PTHR43689:SF8">
    <property type="entry name" value="ALPHA_BETA-HYDROLASES SUPERFAMILY PROTEIN"/>
    <property type="match status" value="1"/>
</dbReference>
<accession>A0A9X1YI63</accession>
<dbReference type="Proteomes" id="UP001139353">
    <property type="component" value="Unassembled WGS sequence"/>
</dbReference>